<dbReference type="InterPro" id="IPR013784">
    <property type="entry name" value="Carb-bd-like_fold"/>
</dbReference>
<name>A0ABS7CZ29_9BACT</name>
<protein>
    <submittedName>
        <fullName evidence="1">Carboxypeptidase-like regulatory domain-containing protein</fullName>
    </submittedName>
</protein>
<evidence type="ECO:0000313" key="2">
    <source>
        <dbReference type="Proteomes" id="UP000813018"/>
    </source>
</evidence>
<keyword evidence="2" id="KW-1185">Reference proteome</keyword>
<sequence>MKKTILPLVIGILFYSCSKNVTRQKHDYAILERKEIGIMDTLTVNVFGKVFNPKIRIDLPHADVRLSNNQNLYTANCDKNGEFKFTHIPSGKYQIRVSFIGYTGLTDSVEFKTGEIVELNIKMWTYY</sequence>
<dbReference type="Gene3D" id="2.60.40.1120">
    <property type="entry name" value="Carboxypeptidase-like, regulatory domain"/>
    <property type="match status" value="1"/>
</dbReference>
<evidence type="ECO:0000313" key="1">
    <source>
        <dbReference type="EMBL" id="MBW7469104.1"/>
    </source>
</evidence>
<gene>
    <name evidence="1" type="ORF">K0O23_18670</name>
</gene>
<dbReference type="PROSITE" id="PS51257">
    <property type="entry name" value="PROKAR_LIPOPROTEIN"/>
    <property type="match status" value="1"/>
</dbReference>
<organism evidence="1 2">
    <name type="scientific">Pontibacter aydingkolensis</name>
    <dbReference type="NCBI Taxonomy" id="1911536"/>
    <lineage>
        <taxon>Bacteria</taxon>
        <taxon>Pseudomonadati</taxon>
        <taxon>Bacteroidota</taxon>
        <taxon>Cytophagia</taxon>
        <taxon>Cytophagales</taxon>
        <taxon>Hymenobacteraceae</taxon>
        <taxon>Pontibacter</taxon>
    </lineage>
</organism>
<dbReference type="EMBL" id="JAHYXK010000027">
    <property type="protein sequence ID" value="MBW7469104.1"/>
    <property type="molecule type" value="Genomic_DNA"/>
</dbReference>
<proteinExistence type="predicted"/>
<comment type="caution">
    <text evidence="1">The sequence shown here is derived from an EMBL/GenBank/DDBJ whole genome shotgun (WGS) entry which is preliminary data.</text>
</comment>
<dbReference type="Proteomes" id="UP000813018">
    <property type="component" value="Unassembled WGS sequence"/>
</dbReference>
<reference evidence="1 2" key="1">
    <citation type="journal article" date="2016" name="Int. J. Syst. Evol. Microbiol.">
        <title>Pontibacter aydingkolensis sp. nov., isolated from soil of a salt lake.</title>
        <authorList>
            <person name="Osman G."/>
            <person name="Zhang T."/>
            <person name="Lou K."/>
            <person name="Gao Y."/>
            <person name="Chang W."/>
            <person name="Lin Q."/>
            <person name="Yang H.M."/>
            <person name="Huo X.D."/>
            <person name="Wang N."/>
        </authorList>
    </citation>
    <scope>NUCLEOTIDE SEQUENCE [LARGE SCALE GENOMIC DNA]</scope>
    <source>
        <strain evidence="1 2">KACC 19255</strain>
    </source>
</reference>
<dbReference type="Pfam" id="PF13715">
    <property type="entry name" value="CarbopepD_reg_2"/>
    <property type="match status" value="1"/>
</dbReference>
<dbReference type="SUPFAM" id="SSF49452">
    <property type="entry name" value="Starch-binding domain-like"/>
    <property type="match status" value="1"/>
</dbReference>
<accession>A0ABS7CZ29</accession>
<dbReference type="RefSeq" id="WP_219878977.1">
    <property type="nucleotide sequence ID" value="NZ_JAHYXK010000027.1"/>
</dbReference>